<dbReference type="EMBL" id="QSTP01000001">
    <property type="protein sequence ID" value="RGM75383.1"/>
    <property type="molecule type" value="Genomic_DNA"/>
</dbReference>
<protein>
    <submittedName>
        <fullName evidence="1">Uncharacterized protein</fullName>
    </submittedName>
</protein>
<dbReference type="Proteomes" id="UP000260758">
    <property type="component" value="Unassembled WGS sequence"/>
</dbReference>
<reference evidence="1 2" key="1">
    <citation type="submission" date="2018-08" db="EMBL/GenBank/DDBJ databases">
        <title>A genome reference for cultivated species of the human gut microbiota.</title>
        <authorList>
            <person name="Zou Y."/>
            <person name="Xue W."/>
            <person name="Luo G."/>
        </authorList>
    </citation>
    <scope>NUCLEOTIDE SEQUENCE [LARGE SCALE GENOMIC DNA]</scope>
    <source>
        <strain evidence="1 2">OM07-13</strain>
    </source>
</reference>
<sequence length="241" mass="28982">MTIKQIENFPNYYVSTEGDIYSTKKSKTLIKLKPWIDSKGKYLQIGLINSEGKRIKMLVHRIVAITFIPNHNNLPEINHKDKNTQRNCVENLEWCTRKYNLYDSYSTLSPKRNNNKCTLYKNNKKIKDFKNIKGACNFAHNTFKASSYSLEKYLMWKDLYIIVEKKQRKNKPDKLIHKTQNRNYIFLYNNGIFINRFKTYKELQKYLYDNYNILVSSSYLNYLQLKNKNYKNFKIIRETTL</sequence>
<accession>A0A3E4YLB5</accession>
<evidence type="ECO:0000313" key="2">
    <source>
        <dbReference type="Proteomes" id="UP000260758"/>
    </source>
</evidence>
<comment type="caution">
    <text evidence="1">The sequence shown here is derived from an EMBL/GenBank/DDBJ whole genome shotgun (WGS) entry which is preliminary data.</text>
</comment>
<evidence type="ECO:0000313" key="1">
    <source>
        <dbReference type="EMBL" id="RGM75383.1"/>
    </source>
</evidence>
<proteinExistence type="predicted"/>
<dbReference type="SUPFAM" id="SSF54060">
    <property type="entry name" value="His-Me finger endonucleases"/>
    <property type="match status" value="1"/>
</dbReference>
<dbReference type="InterPro" id="IPR044925">
    <property type="entry name" value="His-Me_finger_sf"/>
</dbReference>
<dbReference type="AlphaFoldDB" id="A0A3E4YLB5"/>
<dbReference type="Gene3D" id="3.90.75.20">
    <property type="match status" value="1"/>
</dbReference>
<gene>
    <name evidence="1" type="ORF">DXB99_02360</name>
</gene>
<organism evidence="1 2">
    <name type="scientific">Agathobacter rectalis</name>
    <dbReference type="NCBI Taxonomy" id="39491"/>
    <lineage>
        <taxon>Bacteria</taxon>
        <taxon>Bacillati</taxon>
        <taxon>Bacillota</taxon>
        <taxon>Clostridia</taxon>
        <taxon>Lachnospirales</taxon>
        <taxon>Lachnospiraceae</taxon>
        <taxon>Agathobacter</taxon>
    </lineage>
</organism>
<dbReference type="RefSeq" id="WP_117718141.1">
    <property type="nucleotide sequence ID" value="NZ_QSTP01000001.1"/>
</dbReference>
<name>A0A3E4YLB5_9FIRM</name>